<evidence type="ECO:0000313" key="3">
    <source>
        <dbReference type="Proteomes" id="UP001347796"/>
    </source>
</evidence>
<sequence length="102" mass="11787">MKTFTLLIILVFQVYFITTDECGIFSHLECIPNLTKVNKDTVCQRLSIARKCLEENGCDIEYIHRKLNDILEIFDVKCDGGILKSSLLLITLSYIMSFIHRL</sequence>
<dbReference type="AlphaFoldDB" id="A0AAN8JEX2"/>
<evidence type="ECO:0000313" key="2">
    <source>
        <dbReference type="EMBL" id="KAK6175645.1"/>
    </source>
</evidence>
<feature type="chain" id="PRO_5042896628" evidence="1">
    <location>
        <begin position="20"/>
        <end position="102"/>
    </location>
</feature>
<keyword evidence="3" id="KW-1185">Reference proteome</keyword>
<dbReference type="EMBL" id="JAZGQO010000010">
    <property type="protein sequence ID" value="KAK6175645.1"/>
    <property type="molecule type" value="Genomic_DNA"/>
</dbReference>
<evidence type="ECO:0000256" key="1">
    <source>
        <dbReference type="SAM" id="SignalP"/>
    </source>
</evidence>
<organism evidence="2 3">
    <name type="scientific">Patella caerulea</name>
    <name type="common">Rayed Mediterranean limpet</name>
    <dbReference type="NCBI Taxonomy" id="87958"/>
    <lineage>
        <taxon>Eukaryota</taxon>
        <taxon>Metazoa</taxon>
        <taxon>Spiralia</taxon>
        <taxon>Lophotrochozoa</taxon>
        <taxon>Mollusca</taxon>
        <taxon>Gastropoda</taxon>
        <taxon>Patellogastropoda</taxon>
        <taxon>Patelloidea</taxon>
        <taxon>Patellidae</taxon>
        <taxon>Patella</taxon>
    </lineage>
</organism>
<dbReference type="Proteomes" id="UP001347796">
    <property type="component" value="Unassembled WGS sequence"/>
</dbReference>
<protein>
    <submittedName>
        <fullName evidence="2">Uncharacterized protein</fullName>
    </submittedName>
</protein>
<keyword evidence="1" id="KW-0732">Signal</keyword>
<comment type="caution">
    <text evidence="2">The sequence shown here is derived from an EMBL/GenBank/DDBJ whole genome shotgun (WGS) entry which is preliminary data.</text>
</comment>
<name>A0AAN8JEX2_PATCE</name>
<reference evidence="2 3" key="1">
    <citation type="submission" date="2024-01" db="EMBL/GenBank/DDBJ databases">
        <title>The genome of the rayed Mediterranean limpet Patella caerulea (Linnaeus, 1758).</title>
        <authorList>
            <person name="Anh-Thu Weber A."/>
            <person name="Halstead-Nussloch G."/>
        </authorList>
    </citation>
    <scope>NUCLEOTIDE SEQUENCE [LARGE SCALE GENOMIC DNA]</scope>
    <source>
        <strain evidence="2">AATW-2023a</strain>
        <tissue evidence="2">Whole specimen</tissue>
    </source>
</reference>
<proteinExistence type="predicted"/>
<feature type="signal peptide" evidence="1">
    <location>
        <begin position="1"/>
        <end position="19"/>
    </location>
</feature>
<gene>
    <name evidence="2" type="ORF">SNE40_014056</name>
</gene>
<accession>A0AAN8JEX2</accession>